<dbReference type="EMBL" id="BLXT01006256">
    <property type="protein sequence ID" value="GFO30707.1"/>
    <property type="molecule type" value="Genomic_DNA"/>
</dbReference>
<keyword evidence="3" id="KW-1185">Reference proteome</keyword>
<dbReference type="PANTHER" id="PTHR47326:SF1">
    <property type="entry name" value="HTH PSQ-TYPE DOMAIN-CONTAINING PROTEIN"/>
    <property type="match status" value="1"/>
</dbReference>
<dbReference type="AlphaFoldDB" id="A0AAV4CHD1"/>
<protein>
    <submittedName>
        <fullName evidence="2">Transposable element tc3 transposase</fullName>
    </submittedName>
</protein>
<reference evidence="2 3" key="1">
    <citation type="journal article" date="2021" name="Elife">
        <title>Chloroplast acquisition without the gene transfer in kleptoplastic sea slugs, Plakobranchus ocellatus.</title>
        <authorList>
            <person name="Maeda T."/>
            <person name="Takahashi S."/>
            <person name="Yoshida T."/>
            <person name="Shimamura S."/>
            <person name="Takaki Y."/>
            <person name="Nagai Y."/>
            <person name="Toyoda A."/>
            <person name="Suzuki Y."/>
            <person name="Arimoto A."/>
            <person name="Ishii H."/>
            <person name="Satoh N."/>
            <person name="Nishiyama T."/>
            <person name="Hasebe M."/>
            <person name="Maruyama T."/>
            <person name="Minagawa J."/>
            <person name="Obokata J."/>
            <person name="Shigenobu S."/>
        </authorList>
    </citation>
    <scope>NUCLEOTIDE SEQUENCE [LARGE SCALE GENOMIC DNA]</scope>
</reference>
<dbReference type="PANTHER" id="PTHR47326">
    <property type="entry name" value="TRANSPOSABLE ELEMENT TC3 TRANSPOSASE-LIKE PROTEIN"/>
    <property type="match status" value="1"/>
</dbReference>
<dbReference type="InterPro" id="IPR036397">
    <property type="entry name" value="RNaseH_sf"/>
</dbReference>
<dbReference type="GO" id="GO:0003676">
    <property type="term" value="F:nucleic acid binding"/>
    <property type="evidence" value="ECO:0007669"/>
    <property type="project" value="InterPro"/>
</dbReference>
<dbReference type="Gene3D" id="3.30.420.10">
    <property type="entry name" value="Ribonuclease H-like superfamily/Ribonuclease H"/>
    <property type="match status" value="1"/>
</dbReference>
<organism evidence="2 3">
    <name type="scientific">Plakobranchus ocellatus</name>
    <dbReference type="NCBI Taxonomy" id="259542"/>
    <lineage>
        <taxon>Eukaryota</taxon>
        <taxon>Metazoa</taxon>
        <taxon>Spiralia</taxon>
        <taxon>Lophotrochozoa</taxon>
        <taxon>Mollusca</taxon>
        <taxon>Gastropoda</taxon>
        <taxon>Heterobranchia</taxon>
        <taxon>Euthyneura</taxon>
        <taxon>Panpulmonata</taxon>
        <taxon>Sacoglossa</taxon>
        <taxon>Placobranchoidea</taxon>
        <taxon>Plakobranchidae</taxon>
        <taxon>Plakobranchus</taxon>
    </lineage>
</organism>
<evidence type="ECO:0000313" key="3">
    <source>
        <dbReference type="Proteomes" id="UP000735302"/>
    </source>
</evidence>
<feature type="compositionally biased region" description="Basic and acidic residues" evidence="1">
    <location>
        <begin position="98"/>
        <end position="114"/>
    </location>
</feature>
<feature type="region of interest" description="Disordered" evidence="1">
    <location>
        <begin position="87"/>
        <end position="115"/>
    </location>
</feature>
<evidence type="ECO:0000313" key="2">
    <source>
        <dbReference type="EMBL" id="GFO30707.1"/>
    </source>
</evidence>
<gene>
    <name evidence="2" type="ORF">PoB_005721200</name>
</gene>
<evidence type="ECO:0000256" key="1">
    <source>
        <dbReference type="SAM" id="MobiDB-lite"/>
    </source>
</evidence>
<proteinExistence type="predicted"/>
<dbReference type="Proteomes" id="UP000735302">
    <property type="component" value="Unassembled WGS sequence"/>
</dbReference>
<accession>A0AAV4CHD1</accession>
<name>A0AAV4CHD1_9GAST</name>
<sequence>MKAAHEEEREVLQAAVGRRRGIKRAEQWFQQDGATPYTSNESLTWLRQRFPDRLISRRCDPEWAPHSPDLNPPHFYLWGYLKDNVYINNPPDNPRPQGSDHSKNQADPKRGVRESHRKFRTSFASVLALLQRGGGHMEHILERQ</sequence>
<comment type="caution">
    <text evidence="2">The sequence shown here is derived from an EMBL/GenBank/DDBJ whole genome shotgun (WGS) entry which is preliminary data.</text>
</comment>